<protein>
    <submittedName>
        <fullName evidence="1">8784_t:CDS:1</fullName>
    </submittedName>
</protein>
<keyword evidence="2" id="KW-1185">Reference proteome</keyword>
<proteinExistence type="predicted"/>
<evidence type="ECO:0000313" key="1">
    <source>
        <dbReference type="EMBL" id="CAG8658203.1"/>
    </source>
</evidence>
<gene>
    <name evidence="1" type="ORF">SCALOS_LOCUS8930</name>
</gene>
<dbReference type="Proteomes" id="UP000789860">
    <property type="component" value="Unassembled WGS sequence"/>
</dbReference>
<evidence type="ECO:0000313" key="2">
    <source>
        <dbReference type="Proteomes" id="UP000789860"/>
    </source>
</evidence>
<sequence>MLNKRIDEVEEYHLKSPQLNSKSSIYIPASSTQIIVLICQLLNAINQTYLQIPLQLNDIEKNN</sequence>
<comment type="caution">
    <text evidence="1">The sequence shown here is derived from an EMBL/GenBank/DDBJ whole genome shotgun (WGS) entry which is preliminary data.</text>
</comment>
<accession>A0ACA9NIR3</accession>
<dbReference type="EMBL" id="CAJVPM010025505">
    <property type="protein sequence ID" value="CAG8658203.1"/>
    <property type="molecule type" value="Genomic_DNA"/>
</dbReference>
<name>A0ACA9NIR3_9GLOM</name>
<organism evidence="1 2">
    <name type="scientific">Scutellospora calospora</name>
    <dbReference type="NCBI Taxonomy" id="85575"/>
    <lineage>
        <taxon>Eukaryota</taxon>
        <taxon>Fungi</taxon>
        <taxon>Fungi incertae sedis</taxon>
        <taxon>Mucoromycota</taxon>
        <taxon>Glomeromycotina</taxon>
        <taxon>Glomeromycetes</taxon>
        <taxon>Diversisporales</taxon>
        <taxon>Gigasporaceae</taxon>
        <taxon>Scutellospora</taxon>
    </lineage>
</organism>
<reference evidence="1" key="1">
    <citation type="submission" date="2021-06" db="EMBL/GenBank/DDBJ databases">
        <authorList>
            <person name="Kallberg Y."/>
            <person name="Tangrot J."/>
            <person name="Rosling A."/>
        </authorList>
    </citation>
    <scope>NUCLEOTIDE SEQUENCE</scope>
    <source>
        <strain evidence="1">AU212A</strain>
    </source>
</reference>